<reference evidence="19" key="2">
    <citation type="submission" date="2020-10" db="UniProtKB">
        <authorList>
            <consortium name="WormBaseParasite"/>
        </authorList>
    </citation>
    <scope>IDENTIFICATION</scope>
</reference>
<dbReference type="WBParaSite" id="Pan_g12059.t1">
    <property type="protein sequence ID" value="Pan_g12059.t1"/>
    <property type="gene ID" value="Pan_g12059"/>
</dbReference>
<evidence type="ECO:0000256" key="8">
    <source>
        <dbReference type="ARBA" id="ARBA00023157"/>
    </source>
</evidence>
<feature type="transmembrane region" description="Helical" evidence="15">
    <location>
        <begin position="310"/>
        <end position="332"/>
    </location>
</feature>
<evidence type="ECO:0000256" key="13">
    <source>
        <dbReference type="ARBA" id="ARBA00023303"/>
    </source>
</evidence>
<dbReference type="GO" id="GO:0004888">
    <property type="term" value="F:transmembrane signaling receptor activity"/>
    <property type="evidence" value="ECO:0007669"/>
    <property type="project" value="InterPro"/>
</dbReference>
<keyword evidence="15" id="KW-0732">Signal</keyword>
<dbReference type="SUPFAM" id="SSF90112">
    <property type="entry name" value="Neurotransmitter-gated ion-channel transmembrane pore"/>
    <property type="match status" value="1"/>
</dbReference>
<dbReference type="PANTHER" id="PTHR18945">
    <property type="entry name" value="NEUROTRANSMITTER GATED ION CHANNEL"/>
    <property type="match status" value="1"/>
</dbReference>
<evidence type="ECO:0000256" key="3">
    <source>
        <dbReference type="ARBA" id="ARBA00022692"/>
    </source>
</evidence>
<evidence type="ECO:0000256" key="12">
    <source>
        <dbReference type="ARBA" id="ARBA00023286"/>
    </source>
</evidence>
<evidence type="ECO:0000256" key="6">
    <source>
        <dbReference type="ARBA" id="ARBA00023065"/>
    </source>
</evidence>
<dbReference type="InterPro" id="IPR018000">
    <property type="entry name" value="Neurotransmitter_ion_chnl_CS"/>
</dbReference>
<keyword evidence="7 15" id="KW-0472">Membrane</keyword>
<keyword evidence="12" id="KW-1071">Ligand-gated ion channel</keyword>
<keyword evidence="18" id="KW-1185">Reference proteome</keyword>
<evidence type="ECO:0000256" key="7">
    <source>
        <dbReference type="ARBA" id="ARBA00023136"/>
    </source>
</evidence>
<dbReference type="InterPro" id="IPR036734">
    <property type="entry name" value="Neur_chan_lig-bd_sf"/>
</dbReference>
<evidence type="ECO:0000313" key="18">
    <source>
        <dbReference type="Proteomes" id="UP000492821"/>
    </source>
</evidence>
<proteinExistence type="inferred from homology"/>
<feature type="transmembrane region" description="Helical" evidence="15">
    <location>
        <begin position="490"/>
        <end position="510"/>
    </location>
</feature>
<evidence type="ECO:0000256" key="2">
    <source>
        <dbReference type="ARBA" id="ARBA00022475"/>
    </source>
</evidence>
<dbReference type="GO" id="GO:0045211">
    <property type="term" value="C:postsynaptic membrane"/>
    <property type="evidence" value="ECO:0007669"/>
    <property type="project" value="UniProtKB-SubCell"/>
</dbReference>
<feature type="chain" id="PRO_5029033904" evidence="15">
    <location>
        <begin position="19"/>
        <end position="540"/>
    </location>
</feature>
<keyword evidence="2" id="KW-1003">Cell membrane</keyword>
<dbReference type="GO" id="GO:0022848">
    <property type="term" value="F:acetylcholine-gated monoatomic cation-selective channel activity"/>
    <property type="evidence" value="ECO:0007669"/>
    <property type="project" value="InterPro"/>
</dbReference>
<dbReference type="CDD" id="cd19064">
    <property type="entry name" value="LGIC_TM_nAChR"/>
    <property type="match status" value="1"/>
</dbReference>
<dbReference type="InterPro" id="IPR036719">
    <property type="entry name" value="Neuro-gated_channel_TM_sf"/>
</dbReference>
<keyword evidence="4 15" id="KW-1133">Transmembrane helix</keyword>
<keyword evidence="6 15" id="KW-0406">Ion transport</keyword>
<dbReference type="InterPro" id="IPR006029">
    <property type="entry name" value="Neurotrans-gated_channel_TM"/>
</dbReference>
<accession>A0A7E4US62</accession>
<dbReference type="Gene3D" id="1.20.58.390">
    <property type="entry name" value="Neurotransmitter-gated ion-channel transmembrane domain"/>
    <property type="match status" value="2"/>
</dbReference>
<evidence type="ECO:0000256" key="9">
    <source>
        <dbReference type="ARBA" id="ARBA00023170"/>
    </source>
</evidence>
<dbReference type="SUPFAM" id="SSF63712">
    <property type="entry name" value="Nicotinic receptor ligand binding domain-like"/>
    <property type="match status" value="1"/>
</dbReference>
<feature type="domain" description="Neurotransmitter-gated ion-channel ligand-binding" evidence="16">
    <location>
        <begin position="25"/>
        <end position="247"/>
    </location>
</feature>
<dbReference type="Gene3D" id="2.70.170.10">
    <property type="entry name" value="Neurotransmitter-gated ion-channel ligand-binding domain"/>
    <property type="match status" value="1"/>
</dbReference>
<keyword evidence="1 15" id="KW-0813">Transport</keyword>
<evidence type="ECO:0000256" key="5">
    <source>
        <dbReference type="ARBA" id="ARBA00023018"/>
    </source>
</evidence>
<sequence>MYGLKLALFFLCVVVTVAENSREASRLFEDLFNDYKRLNRPVKNATAALRIEVKLKLLQIVNVDEVNQIVLTNGWLIQKWHDYRLQWNPAEYGNVTMLHVPGRYIFLPDICLYNTASGSPVVTTITKADVYHTGHIVWEPPVTYESMCKIKVEWFPYDEQNCEIMLGSWTYSGTEIDMVHPETDVVQVIQNGNTTVWRVEAGMDISEYQESVEWDLMSIVGNRHMRYYPCCDYPVIDITYNINIRRKKLFYTVNLILPCGFLAMLTSTVFYLPCESHEKVTLCISILVSVTFFLLLLTEITPPTSIEAPLIGQYLLFTMIMVTLSIVMTVIIQNVHWRVEQPMPKIVRAVFIHFFGKYLLIFRSIGKKDFHRKARYKRPKLLTALHTIETSFETRKTQSCNCGADIIAQGVHRHRELGSRRASFSASDDIISRRRRSYTPPKPLIPPELQARINNMGKNIRYIERSLKRERQREELQADWQFVAMTIDRIMLIIFAVTITSGTVIATSWAPTLRDDRQPINTKAQSPWLAYESYLNPLNV</sequence>
<feature type="signal peptide" evidence="15">
    <location>
        <begin position="1"/>
        <end position="18"/>
    </location>
</feature>
<reference evidence="18" key="1">
    <citation type="journal article" date="2013" name="Genetics">
        <title>The draft genome and transcriptome of Panagrellus redivivus are shaped by the harsh demands of a free-living lifestyle.</title>
        <authorList>
            <person name="Srinivasan J."/>
            <person name="Dillman A.R."/>
            <person name="Macchietto M.G."/>
            <person name="Heikkinen L."/>
            <person name="Lakso M."/>
            <person name="Fracchia K.M."/>
            <person name="Antoshechkin I."/>
            <person name="Mortazavi A."/>
            <person name="Wong G."/>
            <person name="Sternberg P.W."/>
        </authorList>
    </citation>
    <scope>NUCLEOTIDE SEQUENCE [LARGE SCALE GENOMIC DNA]</scope>
    <source>
        <strain evidence="18">MT8872</strain>
    </source>
</reference>
<comment type="subcellular location">
    <subcellularLocation>
        <location evidence="14">Postsynaptic cell membrane</location>
        <topology evidence="14">Multi-pass membrane protein</topology>
    </subcellularLocation>
</comment>
<feature type="domain" description="Neurotransmitter-gated ion-channel transmembrane" evidence="17">
    <location>
        <begin position="255"/>
        <end position="505"/>
    </location>
</feature>
<evidence type="ECO:0000259" key="17">
    <source>
        <dbReference type="Pfam" id="PF02932"/>
    </source>
</evidence>
<dbReference type="AlphaFoldDB" id="A0A7E4US62"/>
<keyword evidence="8" id="KW-1015">Disulfide bond</keyword>
<keyword evidence="11" id="KW-0628">Postsynaptic cell membrane</keyword>
<evidence type="ECO:0000313" key="19">
    <source>
        <dbReference type="WBParaSite" id="Pan_g12059.t1"/>
    </source>
</evidence>
<dbReference type="InterPro" id="IPR038050">
    <property type="entry name" value="Neuro_actylchol_rec"/>
</dbReference>
<name>A0A7E4US62_PANRE</name>
<dbReference type="InterPro" id="IPR006201">
    <property type="entry name" value="Neur_channel"/>
</dbReference>
<dbReference type="Pfam" id="PF02932">
    <property type="entry name" value="Neur_chan_memb"/>
    <property type="match status" value="1"/>
</dbReference>
<keyword evidence="9" id="KW-0675">Receptor</keyword>
<dbReference type="PRINTS" id="PR00252">
    <property type="entry name" value="NRIONCHANNEL"/>
</dbReference>
<dbReference type="PRINTS" id="PR00254">
    <property type="entry name" value="NICOTINICR"/>
</dbReference>
<dbReference type="PROSITE" id="PS00236">
    <property type="entry name" value="NEUROTR_ION_CHANNEL"/>
    <property type="match status" value="1"/>
</dbReference>
<comment type="similarity">
    <text evidence="15">Belongs to the ligand-gated ion channel (TC 1.A.9) family.</text>
</comment>
<keyword evidence="13 15" id="KW-0407">Ion channel</keyword>
<keyword evidence="10" id="KW-0325">Glycoprotein</keyword>
<dbReference type="InterPro" id="IPR002394">
    <property type="entry name" value="Nicotinic_acetylcholine_rcpt"/>
</dbReference>
<evidence type="ECO:0000256" key="11">
    <source>
        <dbReference type="ARBA" id="ARBA00023257"/>
    </source>
</evidence>
<evidence type="ECO:0000259" key="16">
    <source>
        <dbReference type="Pfam" id="PF02931"/>
    </source>
</evidence>
<dbReference type="InterPro" id="IPR006202">
    <property type="entry name" value="Neur_chan_lig-bd"/>
</dbReference>
<keyword evidence="5" id="KW-0770">Synapse</keyword>
<keyword evidence="3 15" id="KW-0812">Transmembrane</keyword>
<dbReference type="FunFam" id="2.70.170.10:FF:000013">
    <property type="entry name" value="Acetylcholine receptor subunit alpha"/>
    <property type="match status" value="1"/>
</dbReference>
<evidence type="ECO:0000256" key="4">
    <source>
        <dbReference type="ARBA" id="ARBA00022989"/>
    </source>
</evidence>
<protein>
    <submittedName>
        <fullName evidence="19">Neur_chan_LBD domain-containing protein</fullName>
    </submittedName>
</protein>
<dbReference type="Pfam" id="PF02931">
    <property type="entry name" value="Neur_chan_LBD"/>
    <property type="match status" value="1"/>
</dbReference>
<organism evidence="18 19">
    <name type="scientific">Panagrellus redivivus</name>
    <name type="common">Microworm</name>
    <dbReference type="NCBI Taxonomy" id="6233"/>
    <lineage>
        <taxon>Eukaryota</taxon>
        <taxon>Metazoa</taxon>
        <taxon>Ecdysozoa</taxon>
        <taxon>Nematoda</taxon>
        <taxon>Chromadorea</taxon>
        <taxon>Rhabditida</taxon>
        <taxon>Tylenchina</taxon>
        <taxon>Panagrolaimomorpha</taxon>
        <taxon>Panagrolaimoidea</taxon>
        <taxon>Panagrolaimidae</taxon>
        <taxon>Panagrellus</taxon>
    </lineage>
</organism>
<evidence type="ECO:0000256" key="14">
    <source>
        <dbReference type="ARBA" id="ARBA00034104"/>
    </source>
</evidence>
<evidence type="ECO:0000256" key="15">
    <source>
        <dbReference type="RuleBase" id="RU000687"/>
    </source>
</evidence>
<evidence type="ECO:0000256" key="1">
    <source>
        <dbReference type="ARBA" id="ARBA00022448"/>
    </source>
</evidence>
<feature type="transmembrane region" description="Helical" evidence="15">
    <location>
        <begin position="280"/>
        <end position="298"/>
    </location>
</feature>
<evidence type="ECO:0000256" key="10">
    <source>
        <dbReference type="ARBA" id="ARBA00023180"/>
    </source>
</evidence>
<feature type="transmembrane region" description="Helical" evidence="15">
    <location>
        <begin position="249"/>
        <end position="273"/>
    </location>
</feature>
<dbReference type="Proteomes" id="UP000492821">
    <property type="component" value="Unassembled WGS sequence"/>
</dbReference>